<dbReference type="AlphaFoldDB" id="A0A1G2QVQ5"/>
<comment type="caution">
    <text evidence="3">The sequence shown here is derived from an EMBL/GenBank/DDBJ whole genome shotgun (WGS) entry which is preliminary data.</text>
</comment>
<gene>
    <name evidence="3" type="ORF">A2843_00225</name>
</gene>
<evidence type="ECO:0000313" key="4">
    <source>
        <dbReference type="Proteomes" id="UP000178170"/>
    </source>
</evidence>
<name>A0A1G2QVQ5_9BACT</name>
<dbReference type="SUPFAM" id="SSF143120">
    <property type="entry name" value="YefM-like"/>
    <property type="match status" value="1"/>
</dbReference>
<feature type="region of interest" description="Disordered" evidence="2">
    <location>
        <begin position="38"/>
        <end position="85"/>
    </location>
</feature>
<evidence type="ECO:0000313" key="3">
    <source>
        <dbReference type="EMBL" id="OHA64695.1"/>
    </source>
</evidence>
<protein>
    <recommendedName>
        <fullName evidence="5">Antitoxin</fullName>
    </recommendedName>
</protein>
<dbReference type="EMBL" id="MHTS01000009">
    <property type="protein sequence ID" value="OHA64695.1"/>
    <property type="molecule type" value="Genomic_DNA"/>
</dbReference>
<proteinExistence type="inferred from homology"/>
<evidence type="ECO:0008006" key="5">
    <source>
        <dbReference type="Google" id="ProtNLM"/>
    </source>
</evidence>
<dbReference type="NCBIfam" id="TIGR01552">
    <property type="entry name" value="phd_fam"/>
    <property type="match status" value="1"/>
</dbReference>
<accession>A0A1G2QVQ5</accession>
<evidence type="ECO:0000256" key="1">
    <source>
        <dbReference type="ARBA" id="ARBA00009981"/>
    </source>
</evidence>
<dbReference type="Proteomes" id="UP000178170">
    <property type="component" value="Unassembled WGS sequence"/>
</dbReference>
<sequence length="85" mass="9886">MDLNEIKEIIKREGGKIVIVENNKPQMVIMSFEEWRRAPRPESRLSQSAFQEERAPSVQTEQALRPTPPRVEEKTEELSIDDLPL</sequence>
<evidence type="ECO:0000256" key="2">
    <source>
        <dbReference type="SAM" id="MobiDB-lite"/>
    </source>
</evidence>
<comment type="similarity">
    <text evidence="1">Belongs to the phD/YefM antitoxin family.</text>
</comment>
<organism evidence="3 4">
    <name type="scientific">Candidatus Wildermuthbacteria bacterium RIFCSPHIGHO2_01_FULL_48_27b</name>
    <dbReference type="NCBI Taxonomy" id="1802447"/>
    <lineage>
        <taxon>Bacteria</taxon>
        <taxon>Candidatus Wildermuthiibacteriota</taxon>
    </lineage>
</organism>
<reference evidence="3 4" key="1">
    <citation type="journal article" date="2016" name="Nat. Commun.">
        <title>Thousands of microbial genomes shed light on interconnected biogeochemical processes in an aquifer system.</title>
        <authorList>
            <person name="Anantharaman K."/>
            <person name="Brown C.T."/>
            <person name="Hug L.A."/>
            <person name="Sharon I."/>
            <person name="Castelle C.J."/>
            <person name="Probst A.J."/>
            <person name="Thomas B.C."/>
            <person name="Singh A."/>
            <person name="Wilkins M.J."/>
            <person name="Karaoz U."/>
            <person name="Brodie E.L."/>
            <person name="Williams K.H."/>
            <person name="Hubbard S.S."/>
            <person name="Banfield J.F."/>
        </authorList>
    </citation>
    <scope>NUCLEOTIDE SEQUENCE [LARGE SCALE GENOMIC DNA]</scope>
</reference>
<dbReference type="InterPro" id="IPR036165">
    <property type="entry name" value="YefM-like_sf"/>
</dbReference>